<dbReference type="EMBL" id="JBBNAE010000009">
    <property type="protein sequence ID" value="KAK9096815.1"/>
    <property type="molecule type" value="Genomic_DNA"/>
</dbReference>
<proteinExistence type="predicted"/>
<feature type="region of interest" description="Disordered" evidence="1">
    <location>
        <begin position="1"/>
        <end position="119"/>
    </location>
</feature>
<sequence>MRETPSVRGPATGSRWSTVANQGEERDGVDEEEYEVGDDALDNYNHDVGQPIEEEEFQADEDQNEEQMIKVGTDVQASDGQDEPIEGQMPKVVPADEEVDEEASDEEKANEGNGDEFRWMGHSIDYDSIISPTYNYEQMDEHEDKQIDDHIGEEIGDHDEHVDG</sequence>
<feature type="compositionally biased region" description="Acidic residues" evidence="1">
    <location>
        <begin position="52"/>
        <end position="65"/>
    </location>
</feature>
<feature type="compositionally biased region" description="Basic and acidic residues" evidence="1">
    <location>
        <begin position="106"/>
        <end position="119"/>
    </location>
</feature>
<dbReference type="Proteomes" id="UP001417504">
    <property type="component" value="Unassembled WGS sequence"/>
</dbReference>
<keyword evidence="3" id="KW-1185">Reference proteome</keyword>
<feature type="compositionally biased region" description="Acidic residues" evidence="1">
    <location>
        <begin position="95"/>
        <end position="105"/>
    </location>
</feature>
<protein>
    <submittedName>
        <fullName evidence="2">Uncharacterized protein</fullName>
    </submittedName>
</protein>
<evidence type="ECO:0000313" key="2">
    <source>
        <dbReference type="EMBL" id="KAK9096815.1"/>
    </source>
</evidence>
<comment type="caution">
    <text evidence="2">The sequence shown here is derived from an EMBL/GenBank/DDBJ whole genome shotgun (WGS) entry which is preliminary data.</text>
</comment>
<evidence type="ECO:0000256" key="1">
    <source>
        <dbReference type="SAM" id="MobiDB-lite"/>
    </source>
</evidence>
<name>A0AAP0ERA2_9MAGN</name>
<dbReference type="AlphaFoldDB" id="A0AAP0ERA2"/>
<reference evidence="2 3" key="1">
    <citation type="submission" date="2024-01" db="EMBL/GenBank/DDBJ databases">
        <title>Genome assemblies of Stephania.</title>
        <authorList>
            <person name="Yang L."/>
        </authorList>
    </citation>
    <scope>NUCLEOTIDE SEQUENCE [LARGE SCALE GENOMIC DNA]</scope>
    <source>
        <strain evidence="2">QJT</strain>
        <tissue evidence="2">Leaf</tissue>
    </source>
</reference>
<organism evidence="2 3">
    <name type="scientific">Stephania japonica</name>
    <dbReference type="NCBI Taxonomy" id="461633"/>
    <lineage>
        <taxon>Eukaryota</taxon>
        <taxon>Viridiplantae</taxon>
        <taxon>Streptophyta</taxon>
        <taxon>Embryophyta</taxon>
        <taxon>Tracheophyta</taxon>
        <taxon>Spermatophyta</taxon>
        <taxon>Magnoliopsida</taxon>
        <taxon>Ranunculales</taxon>
        <taxon>Menispermaceae</taxon>
        <taxon>Menispermoideae</taxon>
        <taxon>Cissampelideae</taxon>
        <taxon>Stephania</taxon>
    </lineage>
</organism>
<feature type="compositionally biased region" description="Acidic residues" evidence="1">
    <location>
        <begin position="27"/>
        <end position="41"/>
    </location>
</feature>
<gene>
    <name evidence="2" type="ORF">Sjap_022312</name>
</gene>
<feature type="compositionally biased region" description="Basic and acidic residues" evidence="1">
    <location>
        <begin position="142"/>
        <end position="164"/>
    </location>
</feature>
<feature type="region of interest" description="Disordered" evidence="1">
    <location>
        <begin position="139"/>
        <end position="164"/>
    </location>
</feature>
<evidence type="ECO:0000313" key="3">
    <source>
        <dbReference type="Proteomes" id="UP001417504"/>
    </source>
</evidence>
<accession>A0AAP0ERA2</accession>